<dbReference type="GO" id="GO:0016301">
    <property type="term" value="F:kinase activity"/>
    <property type="evidence" value="ECO:0007669"/>
    <property type="project" value="UniProtKB-KW"/>
</dbReference>
<organism evidence="1 2">
    <name type="scientific">Peptostreptococcus porci</name>
    <dbReference type="NCBI Taxonomy" id="2652282"/>
    <lineage>
        <taxon>Bacteria</taxon>
        <taxon>Bacillati</taxon>
        <taxon>Bacillota</taxon>
        <taxon>Clostridia</taxon>
        <taxon>Peptostreptococcales</taxon>
        <taxon>Peptostreptococcaceae</taxon>
        <taxon>Peptostreptococcus</taxon>
    </lineage>
</organism>
<dbReference type="Proteomes" id="UP000440713">
    <property type="component" value="Unassembled WGS sequence"/>
</dbReference>
<accession>A0A6N7XEF2</accession>
<name>A0A6N7XEF2_9FIRM</name>
<keyword evidence="1" id="KW-0670">Pyruvate</keyword>
<keyword evidence="2" id="KW-1185">Reference proteome</keyword>
<dbReference type="AlphaFoldDB" id="A0A6N7XEF2"/>
<evidence type="ECO:0000313" key="2">
    <source>
        <dbReference type="Proteomes" id="UP000440713"/>
    </source>
</evidence>
<gene>
    <name evidence="1" type="ORF">FYJ71_01695</name>
</gene>
<reference evidence="1 2" key="1">
    <citation type="submission" date="2019-08" db="EMBL/GenBank/DDBJ databases">
        <title>In-depth cultivation of the pig gut microbiome towards novel bacterial diversity and tailored functional studies.</title>
        <authorList>
            <person name="Wylensek D."/>
            <person name="Hitch T.C.A."/>
            <person name="Clavel T."/>
        </authorList>
    </citation>
    <scope>NUCLEOTIDE SEQUENCE [LARGE SCALE GENOMIC DNA]</scope>
    <source>
        <strain evidence="1 2">WCA-SAB-591-4A-A</strain>
    </source>
</reference>
<protein>
    <submittedName>
        <fullName evidence="1">Phosphoenolpyruvate carboxykinase</fullName>
    </submittedName>
</protein>
<sequence length="562" mass="64290">MVNYSEGSQSPVIINYKETYYKDIFELVNSKELEKLMLSYVSIIKKRNGKIARFLIGEKSKHQAASDFILCLKKILILEIDEIEDDYLKDKNLFLKTFEDIYTYFRSRLKFGVIELNNSVLTAKRFIEIDNHFNNMVLNFYRTIGEKLQGHQNQVYRQLNPGSNACILLNNIEWQSGDTYRKLAAIPFISTIMLHSPLLVHPASNKRVGTFDEIFTHPMVEYNESPENWFCYPAKIGESLAFIYFHKDFMPSGVSLANLFELATVDEIRYKKPDLICLFGMNTDKEGCKFYHDKENDIYVGQVAYNKKAEYFGYIKKTCLTLHNVSMISKKKLPIHGAMVSITLMDGSTKNIAFLGDSGAGKSETIEALRMISDDQIRDMDIVFDDMGSFYLKDGQVYAKGTEIGAFVRLDDLESGAAYRDMDRSIFFNPESTNARVVIPVSTYKDIVKGVKVDMFLYANNYDEKIGLNYFTNVQEAKSVFVEGKRKALGTTDEKGISKTYFANPFGPEQKQEETEPLIDEIFEALFVTNTKVGEIYTQLGVNNSGEAIKESAKQLLDELYR</sequence>
<keyword evidence="1" id="KW-0418">Kinase</keyword>
<evidence type="ECO:0000313" key="1">
    <source>
        <dbReference type="EMBL" id="MST61687.1"/>
    </source>
</evidence>
<dbReference type="EMBL" id="VUNE01000001">
    <property type="protein sequence ID" value="MST61687.1"/>
    <property type="molecule type" value="Genomic_DNA"/>
</dbReference>
<proteinExistence type="predicted"/>
<dbReference type="RefSeq" id="WP_154537081.1">
    <property type="nucleotide sequence ID" value="NZ_JAXEEZ010000230.1"/>
</dbReference>
<keyword evidence="1" id="KW-0808">Transferase</keyword>
<comment type="caution">
    <text evidence="1">The sequence shown here is derived from an EMBL/GenBank/DDBJ whole genome shotgun (WGS) entry which is preliminary data.</text>
</comment>
<dbReference type="SUPFAM" id="SSF53795">
    <property type="entry name" value="PEP carboxykinase-like"/>
    <property type="match status" value="1"/>
</dbReference>